<gene>
    <name evidence="6" type="primary">gntK</name>
    <name evidence="6" type="ORF">GCM10010885_13150</name>
</gene>
<dbReference type="RefSeq" id="WP_188881931.1">
    <property type="nucleotide sequence ID" value="NZ_BMOY01000017.1"/>
</dbReference>
<dbReference type="GO" id="GO:0005975">
    <property type="term" value="P:carbohydrate metabolic process"/>
    <property type="evidence" value="ECO:0007669"/>
    <property type="project" value="InterPro"/>
</dbReference>
<dbReference type="Pfam" id="PF00370">
    <property type="entry name" value="FGGY_N"/>
    <property type="match status" value="1"/>
</dbReference>
<dbReference type="InterPro" id="IPR043129">
    <property type="entry name" value="ATPase_NBD"/>
</dbReference>
<proteinExistence type="inferred from homology"/>
<evidence type="ECO:0000256" key="3">
    <source>
        <dbReference type="ARBA" id="ARBA00022777"/>
    </source>
</evidence>
<feature type="domain" description="Carbohydrate kinase FGGY C-terminal" evidence="5">
    <location>
        <begin position="260"/>
        <end position="474"/>
    </location>
</feature>
<evidence type="ECO:0000256" key="1">
    <source>
        <dbReference type="ARBA" id="ARBA00009156"/>
    </source>
</evidence>
<protein>
    <submittedName>
        <fullName evidence="6">Gluconate kinase</fullName>
    </submittedName>
</protein>
<dbReference type="InterPro" id="IPR050406">
    <property type="entry name" value="FGGY_Carb_Kinase"/>
</dbReference>
<dbReference type="PANTHER" id="PTHR43095:SF2">
    <property type="entry name" value="GLUCONOKINASE"/>
    <property type="match status" value="1"/>
</dbReference>
<feature type="domain" description="Carbohydrate kinase FGGY N-terminal" evidence="4">
    <location>
        <begin position="8"/>
        <end position="250"/>
    </location>
</feature>
<evidence type="ECO:0000256" key="2">
    <source>
        <dbReference type="ARBA" id="ARBA00022679"/>
    </source>
</evidence>
<evidence type="ECO:0000259" key="4">
    <source>
        <dbReference type="Pfam" id="PF00370"/>
    </source>
</evidence>
<dbReference type="Pfam" id="PF02782">
    <property type="entry name" value="FGGY_C"/>
    <property type="match status" value="1"/>
</dbReference>
<reference evidence="6" key="2">
    <citation type="submission" date="2020-09" db="EMBL/GenBank/DDBJ databases">
        <authorList>
            <person name="Sun Q."/>
            <person name="Ohkuma M."/>
        </authorList>
    </citation>
    <scope>NUCLEOTIDE SEQUENCE</scope>
    <source>
        <strain evidence="6">JCM 18487</strain>
    </source>
</reference>
<keyword evidence="2" id="KW-0808">Transferase</keyword>
<keyword evidence="7" id="KW-1185">Reference proteome</keyword>
<dbReference type="InterPro" id="IPR018484">
    <property type="entry name" value="FGGY_N"/>
</dbReference>
<accession>A0A917NJM1</accession>
<sequence length="524" mass="54636">MRTNECSVAIDIGTTSVKAIAVDEAGREVARAEERLETQVAADGAAEQDPEEVLTRVRRVLAAVVQAAQATGRPVARVAFSSAMHSLLAVAADGRPLTRAMTWMDARAADDAAALWDTGCGRDIYRATGAPIHAMTPLSKLMWLQRAQPGVHQRAARFVSLKEWVWWHAFGEWCIDAAMAGATGLLDVASGAWHAPALALAGVTPARLSRVVPTTYTRPVPDDGWLREAGLTPGTPVTIGASDGVLANLGAGVVDASVMVLTVGTSGAVRTGASRPVADESARLFSYPLAPGRWVVGAPTNSGGVVIDWLYQGWAALWQAACDGPAQGSVAAGTAGAVTGDGAAGTAAADGFARLLAAAAKASDPALFCLPYVTGERAPLWDARARAAWIGLRLHHTPAHWMRAGVEGILFNLYWIATRVMAGAGRPEVVILSGKLFRTGWVVQWTADLFGIPVQVQADVDASLLGAVALAHVATGAWTWAEAAERGRATVDAAVVRPDPEAHAALAARFARFQALVQALAGEG</sequence>
<dbReference type="AlphaFoldDB" id="A0A917NJM1"/>
<keyword evidence="3 6" id="KW-0418">Kinase</keyword>
<reference evidence="6" key="1">
    <citation type="journal article" date="2014" name="Int. J. Syst. Evol. Microbiol.">
        <title>Complete genome sequence of Corynebacterium casei LMG S-19264T (=DSM 44701T), isolated from a smear-ripened cheese.</title>
        <authorList>
            <consortium name="US DOE Joint Genome Institute (JGI-PGF)"/>
            <person name="Walter F."/>
            <person name="Albersmeier A."/>
            <person name="Kalinowski J."/>
            <person name="Ruckert C."/>
        </authorList>
    </citation>
    <scope>NUCLEOTIDE SEQUENCE</scope>
    <source>
        <strain evidence="6">JCM 18487</strain>
    </source>
</reference>
<dbReference type="EMBL" id="BMOY01000017">
    <property type="protein sequence ID" value="GGJ05424.1"/>
    <property type="molecule type" value="Genomic_DNA"/>
</dbReference>
<comment type="caution">
    <text evidence="6">The sequence shown here is derived from an EMBL/GenBank/DDBJ whole genome shotgun (WGS) entry which is preliminary data.</text>
</comment>
<dbReference type="Proteomes" id="UP000637695">
    <property type="component" value="Unassembled WGS sequence"/>
</dbReference>
<dbReference type="InterPro" id="IPR018485">
    <property type="entry name" value="FGGY_C"/>
</dbReference>
<evidence type="ECO:0000313" key="6">
    <source>
        <dbReference type="EMBL" id="GGJ05424.1"/>
    </source>
</evidence>
<dbReference type="PIRSF" id="PIRSF000538">
    <property type="entry name" value="GlpK"/>
    <property type="match status" value="1"/>
</dbReference>
<dbReference type="InterPro" id="IPR000577">
    <property type="entry name" value="Carb_kinase_FGGY"/>
</dbReference>
<dbReference type="GO" id="GO:0016301">
    <property type="term" value="F:kinase activity"/>
    <property type="evidence" value="ECO:0007669"/>
    <property type="project" value="UniProtKB-KW"/>
</dbReference>
<dbReference type="Gene3D" id="3.30.420.40">
    <property type="match status" value="2"/>
</dbReference>
<dbReference type="PANTHER" id="PTHR43095">
    <property type="entry name" value="SUGAR KINASE"/>
    <property type="match status" value="1"/>
</dbReference>
<evidence type="ECO:0000259" key="5">
    <source>
        <dbReference type="Pfam" id="PF02782"/>
    </source>
</evidence>
<comment type="similarity">
    <text evidence="1">Belongs to the FGGY kinase family.</text>
</comment>
<evidence type="ECO:0000313" key="7">
    <source>
        <dbReference type="Proteomes" id="UP000637695"/>
    </source>
</evidence>
<name>A0A917NJM1_9BACL</name>
<dbReference type="SUPFAM" id="SSF53067">
    <property type="entry name" value="Actin-like ATPase domain"/>
    <property type="match status" value="2"/>
</dbReference>
<organism evidence="6 7">
    <name type="scientific">Alicyclobacillus cellulosilyticus</name>
    <dbReference type="NCBI Taxonomy" id="1003997"/>
    <lineage>
        <taxon>Bacteria</taxon>
        <taxon>Bacillati</taxon>
        <taxon>Bacillota</taxon>
        <taxon>Bacilli</taxon>
        <taxon>Bacillales</taxon>
        <taxon>Alicyclobacillaceae</taxon>
        <taxon>Alicyclobacillus</taxon>
    </lineage>
</organism>
<dbReference type="CDD" id="cd07770">
    <property type="entry name" value="ASKHA_NBD_FGGY_GntK"/>
    <property type="match status" value="1"/>
</dbReference>